<dbReference type="OrthoDB" id="1241134at2"/>
<evidence type="ECO:0000313" key="2">
    <source>
        <dbReference type="EMBL" id="SHI38701.1"/>
    </source>
</evidence>
<evidence type="ECO:0008006" key="4">
    <source>
        <dbReference type="Google" id="ProtNLM"/>
    </source>
</evidence>
<feature type="signal peptide" evidence="1">
    <location>
        <begin position="1"/>
        <end position="23"/>
    </location>
</feature>
<dbReference type="EMBL" id="FQYI01000001">
    <property type="protein sequence ID" value="SHI38701.1"/>
    <property type="molecule type" value="Genomic_DNA"/>
</dbReference>
<feature type="chain" id="PRO_5013336707" description="Lipoprotein" evidence="1">
    <location>
        <begin position="24"/>
        <end position="256"/>
    </location>
</feature>
<evidence type="ECO:0000313" key="3">
    <source>
        <dbReference type="Proteomes" id="UP000184335"/>
    </source>
</evidence>
<accession>A0A1M6AQK0</accession>
<name>A0A1M6AQK0_9FLAO</name>
<organism evidence="2 3">
    <name type="scientific">Cruoricaptor ignavus</name>
    <dbReference type="NCBI Taxonomy" id="1118202"/>
    <lineage>
        <taxon>Bacteria</taxon>
        <taxon>Pseudomonadati</taxon>
        <taxon>Bacteroidota</taxon>
        <taxon>Flavobacteriia</taxon>
        <taxon>Flavobacteriales</taxon>
        <taxon>Weeksellaceae</taxon>
        <taxon>Cruoricaptor</taxon>
    </lineage>
</organism>
<gene>
    <name evidence="2" type="ORF">SAMN05443429_101380</name>
</gene>
<dbReference type="AlphaFoldDB" id="A0A1M6AQK0"/>
<evidence type="ECO:0000256" key="1">
    <source>
        <dbReference type="SAM" id="SignalP"/>
    </source>
</evidence>
<sequence length="256" mass="29279">MKKYLYLACAALLLLLTSCSVNSESTFYKDATTSMETKILMDQGMIQMLNMYNRGDLSAQTKGLTHDWKSLYDIQKDNRIILNGDSAAVLKKVFVKLNNEQNEVAGISLKYDKMSQDEINKMFSQSREMKNLPLQNFANWDGRTLTIDTEKFDLGMLGIMAEDRGRFPGKQPETKRDSLQMYGRKMAEGMAGMMRMFNADISATLKFQRPIKDIAGRHDFVQQVDNKTVKVTLRTNDLLNPEKLENKDKKIVITTK</sequence>
<protein>
    <recommendedName>
        <fullName evidence="4">Lipoprotein</fullName>
    </recommendedName>
</protein>
<dbReference type="PROSITE" id="PS51257">
    <property type="entry name" value="PROKAR_LIPOPROTEIN"/>
    <property type="match status" value="1"/>
</dbReference>
<reference evidence="2 3" key="1">
    <citation type="submission" date="2016-11" db="EMBL/GenBank/DDBJ databases">
        <authorList>
            <person name="Jaros S."/>
            <person name="Januszkiewicz K."/>
            <person name="Wedrychowicz H."/>
        </authorList>
    </citation>
    <scope>NUCLEOTIDE SEQUENCE [LARGE SCALE GENOMIC DNA]</scope>
    <source>
        <strain evidence="2 3">DSM 25479</strain>
    </source>
</reference>
<proteinExistence type="predicted"/>
<dbReference type="RefSeq" id="WP_073177757.1">
    <property type="nucleotide sequence ID" value="NZ_FQYI01000001.1"/>
</dbReference>
<dbReference type="Proteomes" id="UP000184335">
    <property type="component" value="Unassembled WGS sequence"/>
</dbReference>
<keyword evidence="3" id="KW-1185">Reference proteome</keyword>
<keyword evidence="1" id="KW-0732">Signal</keyword>